<reference evidence="4 5" key="1">
    <citation type="submission" date="2019-06" db="EMBL/GenBank/DDBJ databases">
        <title>Sorghum-associated microbial communities from plants grown in Nebraska, USA.</title>
        <authorList>
            <person name="Schachtman D."/>
        </authorList>
    </citation>
    <scope>NUCLEOTIDE SEQUENCE [LARGE SCALE GENOMIC DNA]</scope>
    <source>
        <strain evidence="4 5">1225</strain>
    </source>
</reference>
<accession>A0A561QPZ3</accession>
<dbReference type="InterPro" id="IPR008040">
    <property type="entry name" value="Hydant_A_N"/>
</dbReference>
<evidence type="ECO:0000313" key="5">
    <source>
        <dbReference type="Proteomes" id="UP000320653"/>
    </source>
</evidence>
<feature type="domain" description="Hydantoinase/oxoprolinase N-terminal" evidence="2">
    <location>
        <begin position="17"/>
        <end position="188"/>
    </location>
</feature>
<dbReference type="AlphaFoldDB" id="A0A561QPZ3"/>
<dbReference type="GO" id="GO:0006749">
    <property type="term" value="P:glutathione metabolic process"/>
    <property type="evidence" value="ECO:0007669"/>
    <property type="project" value="TreeGrafter"/>
</dbReference>
<evidence type="ECO:0000259" key="3">
    <source>
        <dbReference type="Pfam" id="PF19278"/>
    </source>
</evidence>
<dbReference type="EMBL" id="VIWP01000005">
    <property type="protein sequence ID" value="TWF52382.1"/>
    <property type="molecule type" value="Genomic_DNA"/>
</dbReference>
<evidence type="ECO:0000313" key="4">
    <source>
        <dbReference type="EMBL" id="TWF52382.1"/>
    </source>
</evidence>
<proteinExistence type="predicted"/>
<dbReference type="SUPFAM" id="SSF53067">
    <property type="entry name" value="Actin-like ATPase domain"/>
    <property type="match status" value="1"/>
</dbReference>
<dbReference type="GO" id="GO:0005829">
    <property type="term" value="C:cytosol"/>
    <property type="evidence" value="ECO:0007669"/>
    <property type="project" value="TreeGrafter"/>
</dbReference>
<dbReference type="InterPro" id="IPR043129">
    <property type="entry name" value="ATPase_NBD"/>
</dbReference>
<dbReference type="InterPro" id="IPR049517">
    <property type="entry name" value="ACX-like_C"/>
</dbReference>
<feature type="domain" description="Acetophenone carboxylase-like C-terminal" evidence="3">
    <location>
        <begin position="529"/>
        <end position="674"/>
    </location>
</feature>
<evidence type="ECO:0000259" key="1">
    <source>
        <dbReference type="Pfam" id="PF01968"/>
    </source>
</evidence>
<dbReference type="InterPro" id="IPR002821">
    <property type="entry name" value="Hydantoinase_A"/>
</dbReference>
<dbReference type="Pfam" id="PF05378">
    <property type="entry name" value="Hydant_A_N"/>
    <property type="match status" value="1"/>
</dbReference>
<comment type="caution">
    <text evidence="4">The sequence shown here is derived from an EMBL/GenBank/DDBJ whole genome shotgun (WGS) entry which is preliminary data.</text>
</comment>
<dbReference type="PANTHER" id="PTHR11365:SF23">
    <property type="entry name" value="HYPOTHETICAL 5-OXOPROLINASE (EUROFUNG)-RELATED"/>
    <property type="match status" value="1"/>
</dbReference>
<dbReference type="InterPro" id="IPR045079">
    <property type="entry name" value="Oxoprolinase-like"/>
</dbReference>
<protein>
    <submittedName>
        <fullName evidence="4">N-methylhydantoinase A</fullName>
    </submittedName>
</protein>
<gene>
    <name evidence="4" type="ORF">FHW37_105486</name>
</gene>
<dbReference type="Pfam" id="PF01968">
    <property type="entry name" value="Hydantoinase_A"/>
    <property type="match status" value="1"/>
</dbReference>
<organism evidence="4 5">
    <name type="scientific">Neorhizobium alkalisoli</name>
    <dbReference type="NCBI Taxonomy" id="528178"/>
    <lineage>
        <taxon>Bacteria</taxon>
        <taxon>Pseudomonadati</taxon>
        <taxon>Pseudomonadota</taxon>
        <taxon>Alphaproteobacteria</taxon>
        <taxon>Hyphomicrobiales</taxon>
        <taxon>Rhizobiaceae</taxon>
        <taxon>Rhizobium/Agrobacterium group</taxon>
        <taxon>Neorhizobium</taxon>
    </lineage>
</organism>
<dbReference type="Proteomes" id="UP000320653">
    <property type="component" value="Unassembled WGS sequence"/>
</dbReference>
<keyword evidence="5" id="KW-1185">Reference proteome</keyword>
<dbReference type="PANTHER" id="PTHR11365">
    <property type="entry name" value="5-OXOPROLINASE RELATED"/>
    <property type="match status" value="1"/>
</dbReference>
<dbReference type="RefSeq" id="WP_246690858.1">
    <property type="nucleotide sequence ID" value="NZ_VIWP01000005.1"/>
</dbReference>
<evidence type="ECO:0000259" key="2">
    <source>
        <dbReference type="Pfam" id="PF05378"/>
    </source>
</evidence>
<dbReference type="GO" id="GO:0017168">
    <property type="term" value="F:5-oxoprolinase (ATP-hydrolyzing) activity"/>
    <property type="evidence" value="ECO:0007669"/>
    <property type="project" value="TreeGrafter"/>
</dbReference>
<feature type="domain" description="Hydantoinase A/oxoprolinase" evidence="1">
    <location>
        <begin position="209"/>
        <end position="497"/>
    </location>
</feature>
<sequence>MQEKSLQGAGRQSQVAGIDVGGTFTDLVLFDSEHGTVRLAKTPTTLDNQATGVLNALDAAEADLAALDLIVHGTTTTTNAVLERNLCKTGLITTMGFRDILELGRRTRPQAYGMKGDFKPIIPRDLRLEIPERMDARGNVLTPLDEDALRAAMQDLVDDGCEALVIHFLHSYANPAHELRAGEIAAEVWPNGNVTIGHTLLSESREFERGVTAAVNASVQPLLRRYVERLADQLAARGYRHDVLVMNGNGGMVSARHVAAEAAKTVMSGPASGVMAAAYTGRRAGIPDLITYDMGGTSTDVALIRNAEPAVSNEIEIEYAMPIHVPMVDVRTVGAGGGSIARITPAGLLQVGPDSAGATPGPICYGRGGTLPTISDANMLLGRLNPARLNSVPGGPTIESIAAIFEEKLGRPLGVSAIEAAAAVIRIANTRMADAVRMVSVSLGEDPRDFALFAFGGAGPLHSTAIARELGIPRVLTPARPGITNALGCVVADLRHDFVNTVNRPLHSVDIAAVHEIFAKQSAEGRRLIDKEAVAIREIREICSVDMQFVGQTHLLRVPLSSPTPTIDELQARFEQAYFHRFRVELSDIRASLVNVNTSIIGRRAEIDLSLLIDAGSRKPTLVEAQTGTRKVWFGEWMETPIYWRDNLPADAVIHGPAIIEQMDTTIIIEPGDIGNQDHDGNIIIKLGAAQ</sequence>
<name>A0A561QPZ3_9HYPH</name>
<dbReference type="Pfam" id="PF19278">
    <property type="entry name" value="Hydant_A_C"/>
    <property type="match status" value="1"/>
</dbReference>